<accession>A0A844XWE7</accession>
<dbReference type="InterPro" id="IPR050904">
    <property type="entry name" value="Adhesion/Biosynth-related"/>
</dbReference>
<comment type="caution">
    <text evidence="3">The sequence shown here is derived from an EMBL/GenBank/DDBJ whole genome shotgun (WGS) entry which is preliminary data.</text>
</comment>
<name>A0A844XWE7_9SPHN</name>
<evidence type="ECO:0000256" key="1">
    <source>
        <dbReference type="SAM" id="SignalP"/>
    </source>
</evidence>
<proteinExistence type="predicted"/>
<sequence length="187" mass="18974">MLTKNKPFVHAFAIVGLVALSACGSGAETDAADGSTQIDETETLAAALGKLPELSTVNSAIVTADLNTVFDGVGSYTLLAPSDEAFAALGEAGQALMTEEQKPILVGVLRNHILPGYLQPEDISKAIDAKDGAVTMTTLGGGDVTFTKDGETITVTREDGASAQFSGKAVAASNGVVIPIGAVLQPQ</sequence>
<reference evidence="3 4" key="1">
    <citation type="submission" date="2019-12" db="EMBL/GenBank/DDBJ databases">
        <title>Genomic-based taxomic classification of the family Erythrobacteraceae.</title>
        <authorList>
            <person name="Xu L."/>
        </authorList>
    </citation>
    <scope>NUCLEOTIDE SEQUENCE [LARGE SCALE GENOMIC DNA]</scope>
    <source>
        <strain evidence="3 4">DSM 16225</strain>
    </source>
</reference>
<keyword evidence="4" id="KW-1185">Reference proteome</keyword>
<dbReference type="PROSITE" id="PS51257">
    <property type="entry name" value="PROKAR_LIPOPROTEIN"/>
    <property type="match status" value="1"/>
</dbReference>
<protein>
    <recommendedName>
        <fullName evidence="2">FAS1 domain-containing protein</fullName>
    </recommendedName>
</protein>
<dbReference type="AlphaFoldDB" id="A0A844XWE7"/>
<dbReference type="PANTHER" id="PTHR10900">
    <property type="entry name" value="PERIOSTIN-RELATED"/>
    <property type="match status" value="1"/>
</dbReference>
<evidence type="ECO:0000313" key="3">
    <source>
        <dbReference type="EMBL" id="MXO49894.1"/>
    </source>
</evidence>
<dbReference type="EMBL" id="WTYF01000003">
    <property type="protein sequence ID" value="MXO49894.1"/>
    <property type="molecule type" value="Genomic_DNA"/>
</dbReference>
<dbReference type="PROSITE" id="PS50213">
    <property type="entry name" value="FAS1"/>
    <property type="match status" value="1"/>
</dbReference>
<dbReference type="InterPro" id="IPR000782">
    <property type="entry name" value="FAS1_domain"/>
</dbReference>
<evidence type="ECO:0000313" key="4">
    <source>
        <dbReference type="Proteomes" id="UP000444185"/>
    </source>
</evidence>
<keyword evidence="1" id="KW-0732">Signal</keyword>
<dbReference type="Proteomes" id="UP000444185">
    <property type="component" value="Unassembled WGS sequence"/>
</dbReference>
<dbReference type="Gene3D" id="2.30.180.10">
    <property type="entry name" value="FAS1 domain"/>
    <property type="match status" value="1"/>
</dbReference>
<dbReference type="InterPro" id="IPR036378">
    <property type="entry name" value="FAS1_dom_sf"/>
</dbReference>
<feature type="domain" description="FAS1" evidence="2">
    <location>
        <begin position="41"/>
        <end position="184"/>
    </location>
</feature>
<feature type="signal peptide" evidence="1">
    <location>
        <begin position="1"/>
        <end position="27"/>
    </location>
</feature>
<evidence type="ECO:0000259" key="2">
    <source>
        <dbReference type="PROSITE" id="PS50213"/>
    </source>
</evidence>
<dbReference type="PANTHER" id="PTHR10900:SF77">
    <property type="entry name" value="FI19380P1"/>
    <property type="match status" value="1"/>
</dbReference>
<dbReference type="SUPFAM" id="SSF82153">
    <property type="entry name" value="FAS1 domain"/>
    <property type="match status" value="1"/>
</dbReference>
<dbReference type="Pfam" id="PF02469">
    <property type="entry name" value="Fasciclin"/>
    <property type="match status" value="1"/>
</dbReference>
<feature type="chain" id="PRO_5032327554" description="FAS1 domain-containing protein" evidence="1">
    <location>
        <begin position="28"/>
        <end position="187"/>
    </location>
</feature>
<dbReference type="RefSeq" id="WP_160606227.1">
    <property type="nucleotide sequence ID" value="NZ_WTYF01000003.1"/>
</dbReference>
<gene>
    <name evidence="3" type="ORF">GRI42_01090</name>
</gene>
<organism evidence="3 4">
    <name type="scientific">Qipengyuania gaetbuli</name>
    <dbReference type="NCBI Taxonomy" id="266952"/>
    <lineage>
        <taxon>Bacteria</taxon>
        <taxon>Pseudomonadati</taxon>
        <taxon>Pseudomonadota</taxon>
        <taxon>Alphaproteobacteria</taxon>
        <taxon>Sphingomonadales</taxon>
        <taxon>Erythrobacteraceae</taxon>
        <taxon>Qipengyuania</taxon>
    </lineage>
</organism>
<dbReference type="SMART" id="SM00554">
    <property type="entry name" value="FAS1"/>
    <property type="match status" value="1"/>
</dbReference>
<dbReference type="OrthoDB" id="7507228at2"/>